<keyword evidence="4" id="KW-0547">Nucleotide-binding</keyword>
<dbReference type="GO" id="GO:0005524">
    <property type="term" value="F:ATP binding"/>
    <property type="evidence" value="ECO:0007669"/>
    <property type="project" value="UniProtKB-KW"/>
</dbReference>
<evidence type="ECO:0000313" key="13">
    <source>
        <dbReference type="Proteomes" id="UP000032247"/>
    </source>
</evidence>
<evidence type="ECO:0000256" key="5">
    <source>
        <dbReference type="ARBA" id="ARBA00022840"/>
    </source>
</evidence>
<keyword evidence="5" id="KW-0067">ATP-binding</keyword>
<evidence type="ECO:0000256" key="10">
    <source>
        <dbReference type="ARBA" id="ARBA00048304"/>
    </source>
</evidence>
<comment type="caution">
    <text evidence="12">The sequence shown here is derived from an EMBL/GenBank/DDBJ whole genome shotgun (WGS) entry which is preliminary data.</text>
</comment>
<evidence type="ECO:0000259" key="11">
    <source>
        <dbReference type="Pfam" id="PF21654"/>
    </source>
</evidence>
<dbReference type="Proteomes" id="UP000032247">
    <property type="component" value="Unassembled WGS sequence"/>
</dbReference>
<accession>A0A0D1IPC3</accession>
<evidence type="ECO:0000256" key="4">
    <source>
        <dbReference type="ARBA" id="ARBA00022741"/>
    </source>
</evidence>
<gene>
    <name evidence="12" type="ORF">SC09_Contig24orf00045</name>
</gene>
<dbReference type="Pfam" id="PF21654">
    <property type="entry name" value="DncV-like_NTFase"/>
    <property type="match status" value="1"/>
</dbReference>
<comment type="catalytic activity">
    <reaction evidence="10">
        <text>GTP + ATP = 3',3'-cGAMP + 2 diphosphate</text>
        <dbReference type="Rhea" id="RHEA:35647"/>
        <dbReference type="ChEBI" id="CHEBI:30616"/>
        <dbReference type="ChEBI" id="CHEBI:33019"/>
        <dbReference type="ChEBI" id="CHEBI:37565"/>
        <dbReference type="ChEBI" id="CHEBI:71501"/>
    </reaction>
    <physiologicalReaction direction="left-to-right" evidence="10">
        <dbReference type="Rhea" id="RHEA:35648"/>
    </physiologicalReaction>
</comment>
<evidence type="ECO:0000313" key="12">
    <source>
        <dbReference type="EMBL" id="KIU11163.1"/>
    </source>
</evidence>
<evidence type="ECO:0000256" key="7">
    <source>
        <dbReference type="ARBA" id="ARBA00023080"/>
    </source>
</evidence>
<dbReference type="GO" id="GO:0009117">
    <property type="term" value="P:nucleotide metabolic process"/>
    <property type="evidence" value="ECO:0007669"/>
    <property type="project" value="UniProtKB-KW"/>
</dbReference>
<dbReference type="GO" id="GO:0016779">
    <property type="term" value="F:nucleotidyltransferase activity"/>
    <property type="evidence" value="ECO:0007669"/>
    <property type="project" value="UniProtKB-KW"/>
</dbReference>
<keyword evidence="6" id="KW-0460">Magnesium</keyword>
<keyword evidence="8" id="KW-0051">Antiviral defense</keyword>
<dbReference type="GO" id="GO:0046872">
    <property type="term" value="F:metal ion binding"/>
    <property type="evidence" value="ECO:0007669"/>
    <property type="project" value="UniProtKB-KW"/>
</dbReference>
<evidence type="ECO:0000256" key="3">
    <source>
        <dbReference type="ARBA" id="ARBA00022723"/>
    </source>
</evidence>
<dbReference type="PATRIC" id="fig|1423.173.peg.1809"/>
<dbReference type="InterPro" id="IPR048445">
    <property type="entry name" value="DncV-like_NTFase"/>
</dbReference>
<proteinExistence type="predicted"/>
<dbReference type="AlphaFoldDB" id="A0A0D1IPC3"/>
<reference evidence="12 13" key="1">
    <citation type="submission" date="2014-12" db="EMBL/GenBank/DDBJ databases">
        <title>Comparative genome analysis of Bacillus coagulans HM-08, Clostridium butyricum HM-68, Bacillus subtilis HM-66 and Bacillus licheniformis BL-09.</title>
        <authorList>
            <person name="Zhang H."/>
        </authorList>
    </citation>
    <scope>NUCLEOTIDE SEQUENCE [LARGE SCALE GENOMIC DNA]</scope>
    <source>
        <strain evidence="12 13">HM-66</strain>
    </source>
</reference>
<keyword evidence="2" id="KW-0548">Nucleotidyltransferase</keyword>
<keyword evidence="3" id="KW-0479">Metal-binding</keyword>
<keyword evidence="1" id="KW-0808">Transferase</keyword>
<keyword evidence="7" id="KW-0546">Nucleotide metabolism</keyword>
<sequence length="313" mass="37163">MFNMNLSFLKFVKQNVEANEYEKTCLIKKMEKEILNLQKGIEYFNSMNNSSYKLLEEPFVQGSISMETTVNGLFSKNDIDISLVFDKDEIDKSPVKAKKALLSMLRPFVNQSETHIDYHTNCIRCVYRDGSHVDLAVYRRYKLNLSDADYIYEHGGSKWRFWEPRKIVEWFHLKNSGGQLRIIVKLLKMFCKSRRHWRMPGGIILTILAVENYRAVDRIDVAFYIVMRNIIERLKRNKEILNPLNQGQSLIRKKEEEVKVENLYKRLFIYVTKLDDLFKESCTCELANTLWGEFFNHPYWDQTQDNKMLAAKY</sequence>
<dbReference type="GO" id="GO:0051607">
    <property type="term" value="P:defense response to virus"/>
    <property type="evidence" value="ECO:0007669"/>
    <property type="project" value="UniProtKB-KW"/>
</dbReference>
<evidence type="ECO:0000256" key="1">
    <source>
        <dbReference type="ARBA" id="ARBA00022679"/>
    </source>
</evidence>
<name>A0A0D1IPC3_BACIU</name>
<protein>
    <recommendedName>
        <fullName evidence="9">Cyclic GMP-AMP synthase</fullName>
    </recommendedName>
</protein>
<organism evidence="12 13">
    <name type="scientific">Bacillus subtilis</name>
    <dbReference type="NCBI Taxonomy" id="1423"/>
    <lineage>
        <taxon>Bacteria</taxon>
        <taxon>Bacillati</taxon>
        <taxon>Bacillota</taxon>
        <taxon>Bacilli</taxon>
        <taxon>Bacillales</taxon>
        <taxon>Bacillaceae</taxon>
        <taxon>Bacillus</taxon>
    </lineage>
</organism>
<evidence type="ECO:0000256" key="9">
    <source>
        <dbReference type="ARBA" id="ARBA00044145"/>
    </source>
</evidence>
<evidence type="ECO:0000256" key="2">
    <source>
        <dbReference type="ARBA" id="ARBA00022695"/>
    </source>
</evidence>
<feature type="domain" description="Cyclic GMP-AMP synthase DncV-like nucleotidyltransferase" evidence="11">
    <location>
        <begin position="59"/>
        <end position="138"/>
    </location>
</feature>
<dbReference type="EMBL" id="JXBC01000003">
    <property type="protein sequence ID" value="KIU11163.1"/>
    <property type="molecule type" value="Genomic_DNA"/>
</dbReference>
<evidence type="ECO:0000256" key="6">
    <source>
        <dbReference type="ARBA" id="ARBA00022842"/>
    </source>
</evidence>
<evidence type="ECO:0000256" key="8">
    <source>
        <dbReference type="ARBA" id="ARBA00023118"/>
    </source>
</evidence>